<feature type="region of interest" description="Disordered" evidence="3">
    <location>
        <begin position="618"/>
        <end position="643"/>
    </location>
</feature>
<reference evidence="4 5" key="1">
    <citation type="submission" date="2022-05" db="EMBL/GenBank/DDBJ databases">
        <authorList>
            <consortium name="Genoscope - CEA"/>
            <person name="William W."/>
        </authorList>
    </citation>
    <scope>NUCLEOTIDE SEQUENCE [LARGE SCALE GENOMIC DNA]</scope>
</reference>
<evidence type="ECO:0000256" key="2">
    <source>
        <dbReference type="ARBA" id="ARBA00023172"/>
    </source>
</evidence>
<dbReference type="Gene3D" id="1.10.443.10">
    <property type="entry name" value="Intergrase catalytic core"/>
    <property type="match status" value="1"/>
</dbReference>
<keyword evidence="2" id="KW-0233">DNA recombination</keyword>
<protein>
    <recommendedName>
        <fullName evidence="6">Neurofilament medium polypeptide</fullName>
    </recommendedName>
</protein>
<evidence type="ECO:0000256" key="1">
    <source>
        <dbReference type="ARBA" id="ARBA00023125"/>
    </source>
</evidence>
<dbReference type="InterPro" id="IPR050090">
    <property type="entry name" value="Tyrosine_recombinase_XerCD"/>
</dbReference>
<evidence type="ECO:0000256" key="3">
    <source>
        <dbReference type="SAM" id="MobiDB-lite"/>
    </source>
</evidence>
<sequence length="824" mass="93364">DYSSSSDGWSEGDGVDKEHEEDRELDEVVRIHDDERKMNEQDGGKNGIKPKAKTVPTKRPGRTCGQKNSKNPNAKTAQGKRPLRKCPIKGCEAEVVDLPRHLRGVHGWSKEMSRKATSRYGMRKSFLPKPVKKKPESDDSKNIHKDYHRHRPCPIEGCKSVVKRLSAHLRQVHRDIPVGSPLYKKTLKEAGASKTWIPSKKAKCSRSEMDTLHSPSDQSEKEVEMTNNTDPPDVPSNNEELEIMELAEDVDFSNEEEQLDVMFSFCSWLQSADGGKKDTKLSKQHASQLSRILEVIDPTKNLRSLFRKSLLRDIFLKHAETKYTADTIKAYLLSLRHFCSYVTSEKPKCVDVDPALVSQIAEKARLWSMSYKKDSKRRHLEKMNKDLNNLVTPDMINEFERSESARSVVGYIEQLTGAHSLVVNQAVYTLIRDFLLLEITIANAHRSGVLANMTVSEFKAAKEKQDSIVISVKKHKTADTHGPARVVLSPTLFSYLQVYFNEVRSRVLDSTSNENESDKAYVFLSWNGAKMESGQICTAINAAWGKGGMQGHISSTLFRKSAVTNVHARHNELRSDLADLMAHKETTAQRFYRLKEKEEACLQAASNLPRIMRLSNQKEMENQPEAAGTKSDDGASGTVGDKNTAVESFKERIEWKEEEVIALKQVFAKEIESKSVTMAAVKNKTEGHPTLSDLSPRRVYDKIRSEWRYSDNINAADEQPSAELPKESDSLTDKIDRFFSNDESSVSFEPPSNSSYVSHNIFSDEQRKCLLKVCGGIVRCGVISQKATKELLEKEDFGKHILRQFTIKQIINRLKYERRLLRNK</sequence>
<dbReference type="PANTHER" id="PTHR30349">
    <property type="entry name" value="PHAGE INTEGRASE-RELATED"/>
    <property type="match status" value="1"/>
</dbReference>
<dbReference type="Proteomes" id="UP001159427">
    <property type="component" value="Unassembled WGS sequence"/>
</dbReference>
<name>A0ABN8SDN1_9CNID</name>
<feature type="compositionally biased region" description="Polar residues" evidence="3">
    <location>
        <begin position="225"/>
        <end position="237"/>
    </location>
</feature>
<keyword evidence="5" id="KW-1185">Reference proteome</keyword>
<dbReference type="EMBL" id="CALNXI010002562">
    <property type="protein sequence ID" value="CAH3188946.1"/>
    <property type="molecule type" value="Genomic_DNA"/>
</dbReference>
<dbReference type="InterPro" id="IPR013762">
    <property type="entry name" value="Integrase-like_cat_sf"/>
</dbReference>
<accession>A0ABN8SDN1</accession>
<keyword evidence="1" id="KW-0238">DNA-binding</keyword>
<evidence type="ECO:0008006" key="6">
    <source>
        <dbReference type="Google" id="ProtNLM"/>
    </source>
</evidence>
<feature type="region of interest" description="Disordered" evidence="3">
    <location>
        <begin position="127"/>
        <end position="148"/>
    </location>
</feature>
<dbReference type="PANTHER" id="PTHR30349:SF41">
    <property type="entry name" value="INTEGRASE_RECOMBINASE PROTEIN MJ0367-RELATED"/>
    <property type="match status" value="1"/>
</dbReference>
<evidence type="ECO:0000313" key="4">
    <source>
        <dbReference type="EMBL" id="CAH3188946.1"/>
    </source>
</evidence>
<feature type="region of interest" description="Disordered" evidence="3">
    <location>
        <begin position="201"/>
        <end position="237"/>
    </location>
</feature>
<comment type="caution">
    <text evidence="4">The sequence shown here is derived from an EMBL/GenBank/DDBJ whole genome shotgun (WGS) entry which is preliminary data.</text>
</comment>
<feature type="non-terminal residue" evidence="4">
    <location>
        <position position="1"/>
    </location>
</feature>
<evidence type="ECO:0000313" key="5">
    <source>
        <dbReference type="Proteomes" id="UP001159427"/>
    </source>
</evidence>
<feature type="compositionally biased region" description="Basic and acidic residues" evidence="3">
    <location>
        <begin position="14"/>
        <end position="43"/>
    </location>
</feature>
<organism evidence="4 5">
    <name type="scientific">Porites evermanni</name>
    <dbReference type="NCBI Taxonomy" id="104178"/>
    <lineage>
        <taxon>Eukaryota</taxon>
        <taxon>Metazoa</taxon>
        <taxon>Cnidaria</taxon>
        <taxon>Anthozoa</taxon>
        <taxon>Hexacorallia</taxon>
        <taxon>Scleractinia</taxon>
        <taxon>Fungiina</taxon>
        <taxon>Poritidae</taxon>
        <taxon>Porites</taxon>
    </lineage>
</organism>
<gene>
    <name evidence="4" type="ORF">PEVE_00018930</name>
</gene>
<proteinExistence type="predicted"/>
<feature type="compositionally biased region" description="Polar residues" evidence="3">
    <location>
        <begin position="65"/>
        <end position="76"/>
    </location>
</feature>
<dbReference type="InterPro" id="IPR011010">
    <property type="entry name" value="DNA_brk_join_enz"/>
</dbReference>
<feature type="region of interest" description="Disordered" evidence="3">
    <location>
        <begin position="1"/>
        <end position="82"/>
    </location>
</feature>
<dbReference type="SUPFAM" id="SSF56349">
    <property type="entry name" value="DNA breaking-rejoining enzymes"/>
    <property type="match status" value="1"/>
</dbReference>
<feature type="compositionally biased region" description="Basic and acidic residues" evidence="3">
    <location>
        <begin position="133"/>
        <end position="145"/>
    </location>
</feature>